<dbReference type="AlphaFoldDB" id="A0A2S9RYX7"/>
<dbReference type="RefSeq" id="WP_005690979.1">
    <property type="nucleotide sequence ID" value="NZ_CP089175.1"/>
</dbReference>
<evidence type="ECO:0000313" key="1">
    <source>
        <dbReference type="EMBL" id="PRK62990.1"/>
    </source>
</evidence>
<name>A0A2S9RYX7_HAEIF</name>
<protein>
    <submittedName>
        <fullName evidence="1">Uncharacterized protein</fullName>
    </submittedName>
</protein>
<gene>
    <name evidence="1" type="ORF">BV163_01859</name>
</gene>
<accession>A0A2S9RYX7</accession>
<comment type="caution">
    <text evidence="1">The sequence shown here is derived from an EMBL/GenBank/DDBJ whole genome shotgun (WGS) entry which is preliminary data.</text>
</comment>
<dbReference type="InterPro" id="IPR038071">
    <property type="entry name" value="UROD/MetE-like_sf"/>
</dbReference>
<dbReference type="EMBL" id="MZHU01000098">
    <property type="protein sequence ID" value="PRK62990.1"/>
    <property type="molecule type" value="Genomic_DNA"/>
</dbReference>
<reference evidence="1" key="1">
    <citation type="submission" date="2017-02" db="EMBL/GenBank/DDBJ databases">
        <title>Haemophilus influenzae in COPD genome sequencing project.</title>
        <authorList>
            <person name="Murphy T.F."/>
            <person name="Kong Y."/>
            <person name="Nadendla S."/>
            <person name="Tettelin H."/>
            <person name="Pettigrew M."/>
        </authorList>
    </citation>
    <scope>NUCLEOTIDE SEQUENCE [LARGE SCALE GENOMIC DNA]</scope>
    <source>
        <strain evidence="1">84P15H4</strain>
    </source>
</reference>
<proteinExistence type="predicted"/>
<dbReference type="SUPFAM" id="SSF51726">
    <property type="entry name" value="UROD/MetE-like"/>
    <property type="match status" value="1"/>
</dbReference>
<organism evidence="1">
    <name type="scientific">Haemophilus influenzae</name>
    <dbReference type="NCBI Taxonomy" id="727"/>
    <lineage>
        <taxon>Bacteria</taxon>
        <taxon>Pseudomonadati</taxon>
        <taxon>Pseudomonadota</taxon>
        <taxon>Gammaproteobacteria</taxon>
        <taxon>Pasteurellales</taxon>
        <taxon>Pasteurellaceae</taxon>
        <taxon>Haemophilus</taxon>
    </lineage>
</organism>
<sequence length="177" mass="19905">MVTSGNYASYYLALLPSENGETIDNWVLPLGTQGLTFEADSWNSLGMRSNVSCFMRMADMPLDRSWRVAWNSPLITVCHGNWSKDESVLLRGPYTSLVDLFESALPDILMLEFSTPRAVELSSLLESEILRQKCILGLGVINPRSDEVETVTQIVQRAEKALNYLPPEQISKFQTKK</sequence>
<dbReference type="Gene3D" id="3.20.20.210">
    <property type="match status" value="1"/>
</dbReference>